<accession>A0A7D9IHM6</accession>
<evidence type="ECO:0000313" key="3">
    <source>
        <dbReference type="Proteomes" id="UP001152795"/>
    </source>
</evidence>
<evidence type="ECO:0000313" key="2">
    <source>
        <dbReference type="EMBL" id="CAB4007184.1"/>
    </source>
</evidence>
<name>A0A7D9IHM6_PARCT</name>
<proteinExistence type="predicted"/>
<reference evidence="2" key="1">
    <citation type="submission" date="2020-04" db="EMBL/GenBank/DDBJ databases">
        <authorList>
            <person name="Alioto T."/>
            <person name="Alioto T."/>
            <person name="Gomez Garrido J."/>
        </authorList>
    </citation>
    <scope>NUCLEOTIDE SEQUENCE</scope>
    <source>
        <strain evidence="2">A484AB</strain>
    </source>
</reference>
<dbReference type="AlphaFoldDB" id="A0A7D9IHM6"/>
<dbReference type="Proteomes" id="UP001152795">
    <property type="component" value="Unassembled WGS sequence"/>
</dbReference>
<sequence length="259" mass="29167">MPQQPQLVQMNRQLSCQCHLRLEQLGQFLFLSSSKLQQPPTSSHEPVASIQQADGGFMPEIPSKYVSHIESGEQTRFQWLAPHADHQSQPLPEELFQLASLAQDEHAEYFSNINNLLATSVSQQSIDTGLSSVLQRNIFTYYPDCGAQMFKQLFNYMVQPRLIVKKGFNDLRILFCYDAATQVSKKQKLTPILSKKVSKKLDSNISSFFIKPTVDPTFHKAPNETFSFSAALQTHQNTSKPDADITVNKPQGTTTSTLE</sequence>
<dbReference type="EMBL" id="CACRXK020005721">
    <property type="protein sequence ID" value="CAB4007184.1"/>
    <property type="molecule type" value="Genomic_DNA"/>
</dbReference>
<feature type="region of interest" description="Disordered" evidence="1">
    <location>
        <begin position="237"/>
        <end position="259"/>
    </location>
</feature>
<organism evidence="2 3">
    <name type="scientific">Paramuricea clavata</name>
    <name type="common">Red gorgonian</name>
    <name type="synonym">Violescent sea-whip</name>
    <dbReference type="NCBI Taxonomy" id="317549"/>
    <lineage>
        <taxon>Eukaryota</taxon>
        <taxon>Metazoa</taxon>
        <taxon>Cnidaria</taxon>
        <taxon>Anthozoa</taxon>
        <taxon>Octocorallia</taxon>
        <taxon>Malacalcyonacea</taxon>
        <taxon>Plexauridae</taxon>
        <taxon>Paramuricea</taxon>
    </lineage>
</organism>
<keyword evidence="3" id="KW-1185">Reference proteome</keyword>
<evidence type="ECO:0000256" key="1">
    <source>
        <dbReference type="SAM" id="MobiDB-lite"/>
    </source>
</evidence>
<comment type="caution">
    <text evidence="2">The sequence shown here is derived from an EMBL/GenBank/DDBJ whole genome shotgun (WGS) entry which is preliminary data.</text>
</comment>
<gene>
    <name evidence="2" type="ORF">PACLA_8A022537</name>
</gene>
<protein>
    <submittedName>
        <fullName evidence="2">Uncharacterized protein</fullName>
    </submittedName>
</protein>
<feature type="compositionally biased region" description="Polar residues" evidence="1">
    <location>
        <begin position="248"/>
        <end position="259"/>
    </location>
</feature>